<feature type="domain" description="CBS" evidence="12">
    <location>
        <begin position="277"/>
        <end position="337"/>
    </location>
</feature>
<evidence type="ECO:0000313" key="15">
    <source>
        <dbReference type="Proteomes" id="UP001597314"/>
    </source>
</evidence>
<keyword evidence="4 10" id="KW-0812">Transmembrane</keyword>
<accession>A0ABW5AS57</accession>
<gene>
    <name evidence="14" type="ORF">ACFSOX_21240</name>
</gene>
<dbReference type="InterPro" id="IPR046342">
    <property type="entry name" value="CBS_dom_sf"/>
</dbReference>
<dbReference type="Gene3D" id="3.10.580.10">
    <property type="entry name" value="CBS-domain"/>
    <property type="match status" value="1"/>
</dbReference>
<proteinExistence type="inferred from homology"/>
<evidence type="ECO:0000256" key="1">
    <source>
        <dbReference type="ARBA" id="ARBA00004651"/>
    </source>
</evidence>
<evidence type="ECO:0000256" key="11">
    <source>
        <dbReference type="SAM" id="Phobius"/>
    </source>
</evidence>
<keyword evidence="5" id="KW-0677">Repeat</keyword>
<organism evidence="14 15">
    <name type="scientific">Rhodoplanes azumiensis</name>
    <dbReference type="NCBI Taxonomy" id="1897628"/>
    <lineage>
        <taxon>Bacteria</taxon>
        <taxon>Pseudomonadati</taxon>
        <taxon>Pseudomonadota</taxon>
        <taxon>Alphaproteobacteria</taxon>
        <taxon>Hyphomicrobiales</taxon>
        <taxon>Nitrobacteraceae</taxon>
        <taxon>Rhodoplanes</taxon>
    </lineage>
</organism>
<evidence type="ECO:0000256" key="6">
    <source>
        <dbReference type="ARBA" id="ARBA00022989"/>
    </source>
</evidence>
<dbReference type="SUPFAM" id="SSF56176">
    <property type="entry name" value="FAD-binding/transporter-associated domain-like"/>
    <property type="match status" value="1"/>
</dbReference>
<dbReference type="EMBL" id="JBHUIW010000033">
    <property type="protein sequence ID" value="MFD2184684.1"/>
    <property type="molecule type" value="Genomic_DNA"/>
</dbReference>
<dbReference type="PANTHER" id="PTHR22777:SF32">
    <property type="entry name" value="UPF0053 INNER MEMBRANE PROTEIN YFJD"/>
    <property type="match status" value="1"/>
</dbReference>
<keyword evidence="3" id="KW-1003">Cell membrane</keyword>
<name>A0ABW5AS57_9BRAD</name>
<evidence type="ECO:0000256" key="10">
    <source>
        <dbReference type="PROSITE-ProRule" id="PRU01193"/>
    </source>
</evidence>
<dbReference type="CDD" id="cd04590">
    <property type="entry name" value="CBS_pair_CorC_HlyC_assoc"/>
    <property type="match status" value="1"/>
</dbReference>
<dbReference type="Pfam" id="PF01595">
    <property type="entry name" value="CNNM"/>
    <property type="match status" value="1"/>
</dbReference>
<evidence type="ECO:0000256" key="7">
    <source>
        <dbReference type="ARBA" id="ARBA00023122"/>
    </source>
</evidence>
<comment type="similarity">
    <text evidence="2">Belongs to the UPF0053 family. Hemolysin C subfamily.</text>
</comment>
<dbReference type="InterPro" id="IPR036318">
    <property type="entry name" value="FAD-bd_PCMH-like_sf"/>
</dbReference>
<dbReference type="InterPro" id="IPR002550">
    <property type="entry name" value="CNNM"/>
</dbReference>
<dbReference type="InterPro" id="IPR044751">
    <property type="entry name" value="Ion_transp-like_CBS"/>
</dbReference>
<keyword evidence="7 9" id="KW-0129">CBS domain</keyword>
<feature type="transmembrane region" description="Helical" evidence="11">
    <location>
        <begin position="93"/>
        <end position="112"/>
    </location>
</feature>
<evidence type="ECO:0000256" key="4">
    <source>
        <dbReference type="ARBA" id="ARBA00022692"/>
    </source>
</evidence>
<dbReference type="PROSITE" id="PS51371">
    <property type="entry name" value="CBS"/>
    <property type="match status" value="2"/>
</dbReference>
<feature type="transmembrane region" description="Helical" evidence="11">
    <location>
        <begin position="6"/>
        <end position="24"/>
    </location>
</feature>
<dbReference type="Proteomes" id="UP001597314">
    <property type="component" value="Unassembled WGS sequence"/>
</dbReference>
<feature type="transmembrane region" description="Helical" evidence="11">
    <location>
        <begin position="133"/>
        <end position="153"/>
    </location>
</feature>
<evidence type="ECO:0000256" key="3">
    <source>
        <dbReference type="ARBA" id="ARBA00022475"/>
    </source>
</evidence>
<evidence type="ECO:0000313" key="14">
    <source>
        <dbReference type="EMBL" id="MFD2184684.1"/>
    </source>
</evidence>
<evidence type="ECO:0000256" key="8">
    <source>
        <dbReference type="ARBA" id="ARBA00023136"/>
    </source>
</evidence>
<sequence>MDASDWLILAALVVCLAASFFFSGSETALTASSRAAMARLARDGSRRAALVTDLLESRERLLGALLIGNNVVNIAASSMATGLLLAWFGEVGVVYATVIMTVLVVVFCEVLPKTAAFDNPDRIALAVARPITAIVRLFGPVIGAVNAVVRFILARFGIVIGESAPILTPHEELRGAVDLFHREGGVEKIDRDMLGGLLDLRELTVADVMIHRTDVIMANAADPPEKIVEAVLSGPKTRVPLWQGTPENIVGVLHVKDVLRALHGSDGDFSKIDVMGLTRPAWFVPEIRPLSEQLKAFRRRKTHFALVVDEYGEMMGLVTLEDILEEIVGDISDEHDVDLAGVRTQPDGSVTVDGGVPIRDLNRVMEWSLPDADATTIAGLVIHEARSIPEPGQSFTFHGFRFQVLRRQRNRITSLRITPLARRKNALVVRAG</sequence>
<feature type="domain" description="CNNM transmembrane" evidence="13">
    <location>
        <begin position="1"/>
        <end position="190"/>
    </location>
</feature>
<dbReference type="SMART" id="SM00116">
    <property type="entry name" value="CBS"/>
    <property type="match status" value="2"/>
</dbReference>
<dbReference type="PANTHER" id="PTHR22777">
    <property type="entry name" value="HEMOLYSIN-RELATED"/>
    <property type="match status" value="1"/>
</dbReference>
<comment type="caution">
    <text evidence="14">The sequence shown here is derived from an EMBL/GenBank/DDBJ whole genome shotgun (WGS) entry which is preliminary data.</text>
</comment>
<evidence type="ECO:0000256" key="5">
    <source>
        <dbReference type="ARBA" id="ARBA00022737"/>
    </source>
</evidence>
<reference evidence="15" key="1">
    <citation type="journal article" date="2019" name="Int. J. Syst. Evol. Microbiol.">
        <title>The Global Catalogue of Microorganisms (GCM) 10K type strain sequencing project: providing services to taxonomists for standard genome sequencing and annotation.</title>
        <authorList>
            <consortium name="The Broad Institute Genomics Platform"/>
            <consortium name="The Broad Institute Genome Sequencing Center for Infectious Disease"/>
            <person name="Wu L."/>
            <person name="Ma J."/>
        </authorList>
    </citation>
    <scope>NUCLEOTIDE SEQUENCE [LARGE SCALE GENOMIC DNA]</scope>
    <source>
        <strain evidence="15">CGMCC 1.6774</strain>
    </source>
</reference>
<dbReference type="InterPro" id="IPR005170">
    <property type="entry name" value="Transptr-assoc_dom"/>
</dbReference>
<dbReference type="SUPFAM" id="SSF54631">
    <property type="entry name" value="CBS-domain pair"/>
    <property type="match status" value="1"/>
</dbReference>
<dbReference type="Pfam" id="PF00571">
    <property type="entry name" value="CBS"/>
    <property type="match status" value="2"/>
</dbReference>
<dbReference type="PROSITE" id="PS51846">
    <property type="entry name" value="CNNM"/>
    <property type="match status" value="1"/>
</dbReference>
<dbReference type="Gene3D" id="3.30.465.10">
    <property type="match status" value="1"/>
</dbReference>
<dbReference type="InterPro" id="IPR016169">
    <property type="entry name" value="FAD-bd_PCMH_sub2"/>
</dbReference>
<dbReference type="RefSeq" id="WP_378479823.1">
    <property type="nucleotide sequence ID" value="NZ_JBHUIW010000033.1"/>
</dbReference>
<dbReference type="SMART" id="SM01091">
    <property type="entry name" value="CorC_HlyC"/>
    <property type="match status" value="1"/>
</dbReference>
<feature type="domain" description="CBS" evidence="12">
    <location>
        <begin position="209"/>
        <end position="269"/>
    </location>
</feature>
<keyword evidence="6 10" id="KW-1133">Transmembrane helix</keyword>
<comment type="subcellular location">
    <subcellularLocation>
        <location evidence="1">Cell membrane</location>
        <topology evidence="1">Multi-pass membrane protein</topology>
    </subcellularLocation>
</comment>
<protein>
    <submittedName>
        <fullName evidence="14">HlyC/CorC family transporter</fullName>
    </submittedName>
</protein>
<evidence type="ECO:0000256" key="9">
    <source>
        <dbReference type="PROSITE-ProRule" id="PRU00703"/>
    </source>
</evidence>
<evidence type="ECO:0000256" key="2">
    <source>
        <dbReference type="ARBA" id="ARBA00006446"/>
    </source>
</evidence>
<keyword evidence="15" id="KW-1185">Reference proteome</keyword>
<keyword evidence="8 10" id="KW-0472">Membrane</keyword>
<evidence type="ECO:0000259" key="13">
    <source>
        <dbReference type="PROSITE" id="PS51846"/>
    </source>
</evidence>
<evidence type="ECO:0000259" key="12">
    <source>
        <dbReference type="PROSITE" id="PS51371"/>
    </source>
</evidence>
<dbReference type="Pfam" id="PF03471">
    <property type="entry name" value="CorC_HlyC"/>
    <property type="match status" value="1"/>
</dbReference>
<dbReference type="InterPro" id="IPR000644">
    <property type="entry name" value="CBS_dom"/>
</dbReference>